<gene>
    <name evidence="2" type="ORF">RDB_LOCUS64651</name>
</gene>
<dbReference type="Pfam" id="PF12937">
    <property type="entry name" value="F-box-like"/>
    <property type="match status" value="1"/>
</dbReference>
<name>A0A8H3B740_9AGAM</name>
<reference evidence="2" key="1">
    <citation type="submission" date="2021-01" db="EMBL/GenBank/DDBJ databases">
        <authorList>
            <person name="Kaushik A."/>
        </authorList>
    </citation>
    <scope>NUCLEOTIDE SEQUENCE</scope>
    <source>
        <strain evidence="2">AG4-R118</strain>
    </source>
</reference>
<accession>A0A8H3B740</accession>
<dbReference type="Gene3D" id="1.20.1280.50">
    <property type="match status" value="1"/>
</dbReference>
<proteinExistence type="predicted"/>
<evidence type="ECO:0000313" key="3">
    <source>
        <dbReference type="Proteomes" id="UP000663888"/>
    </source>
</evidence>
<comment type="caution">
    <text evidence="2">The sequence shown here is derived from an EMBL/GenBank/DDBJ whole genome shotgun (WGS) entry which is preliminary data.</text>
</comment>
<dbReference type="Gene3D" id="3.80.10.10">
    <property type="entry name" value="Ribonuclease Inhibitor"/>
    <property type="match status" value="1"/>
</dbReference>
<dbReference type="Proteomes" id="UP000663888">
    <property type="component" value="Unassembled WGS sequence"/>
</dbReference>
<dbReference type="EMBL" id="CAJMWX010001037">
    <property type="protein sequence ID" value="CAE6448706.1"/>
    <property type="molecule type" value="Genomic_DNA"/>
</dbReference>
<evidence type="ECO:0000313" key="2">
    <source>
        <dbReference type="EMBL" id="CAE6448706.1"/>
    </source>
</evidence>
<feature type="domain" description="F-box" evidence="1">
    <location>
        <begin position="23"/>
        <end position="76"/>
    </location>
</feature>
<dbReference type="InterPro" id="IPR032675">
    <property type="entry name" value="LRR_dom_sf"/>
</dbReference>
<dbReference type="InterPro" id="IPR001810">
    <property type="entry name" value="F-box_dom"/>
</dbReference>
<sequence>MPATRRSARRQERELHNQHQPIFNLPPEVLSQIFIFASRFWDWEFDTESCQGVIPAVCRRWRKVALDTAGLWTRIGIADRVGVFSRAELHLSRCGPTSQLELMIDLFGPSWDDIEEGAVDECVRRANSVFSFITDRGGVPSRWKRCSIQTTRIHAYLAILQFLESSDFSSLEYLEVVYSQSPRIWEVEQFEVTDMLELPPRPLFRNTPPRLKTARLLGVPNLYIFGHPQHPQLTGLKHLQLGLIAKDHELWHLNGLLAASPQLTVLSLCSVSMLEGAPTGPPDGELPARQFPKVNLHNLQSLSLPDIDSAPWALNVLMMLDAPNVKALRIGYAGEFDGRDDYRRVLVYLASGVSPLQENSQPQPQPYFPNLIHLSYESDGDPVADLQLLLEAYPTLQSLEIPLRPCVEPVLKQAKPWMVPNLKRLRILWANSLVELKRTVMARHKAGLRLENVEVVCSKPIPNKRPNDKKKLEELVNLVVVENGEELEDLIWCY</sequence>
<dbReference type="AlphaFoldDB" id="A0A8H3B740"/>
<organism evidence="2 3">
    <name type="scientific">Rhizoctonia solani</name>
    <dbReference type="NCBI Taxonomy" id="456999"/>
    <lineage>
        <taxon>Eukaryota</taxon>
        <taxon>Fungi</taxon>
        <taxon>Dikarya</taxon>
        <taxon>Basidiomycota</taxon>
        <taxon>Agaricomycotina</taxon>
        <taxon>Agaricomycetes</taxon>
        <taxon>Cantharellales</taxon>
        <taxon>Ceratobasidiaceae</taxon>
        <taxon>Rhizoctonia</taxon>
    </lineage>
</organism>
<protein>
    <recommendedName>
        <fullName evidence="1">F-box domain-containing protein</fullName>
    </recommendedName>
</protein>
<evidence type="ECO:0000259" key="1">
    <source>
        <dbReference type="Pfam" id="PF12937"/>
    </source>
</evidence>